<keyword evidence="1" id="KW-0732">Signal</keyword>
<sequence length="142" mass="15159">MKLLTGLLAATVVCSVPGNAWASTPQGFSARDLYDACKHTVEKLEEGPQSVGEPKKVQSCFFYVMGAADMAASMSPSSIYGGQICVPKNYAFQDVARKIIALGVEHPTLFDREAPAGLLAYYAVKETYGSSQACPNTDAKIE</sequence>
<dbReference type="Proteomes" id="UP001302716">
    <property type="component" value="Chromosome"/>
</dbReference>
<keyword evidence="4" id="KW-1185">Reference proteome</keyword>
<dbReference type="AlphaFoldDB" id="A0AAU0BFK7"/>
<gene>
    <name evidence="3" type="ORF">NYR97_06135</name>
</gene>
<protein>
    <recommendedName>
        <fullName evidence="2">Rap1a immunity protein domain-containing protein</fullName>
    </recommendedName>
</protein>
<evidence type="ECO:0000313" key="3">
    <source>
        <dbReference type="EMBL" id="WOB50959.1"/>
    </source>
</evidence>
<organism evidence="3 4">
    <name type="scientific">Xanthomonas hydrangeae</name>
    <dbReference type="NCBI Taxonomy" id="2775159"/>
    <lineage>
        <taxon>Bacteria</taxon>
        <taxon>Pseudomonadati</taxon>
        <taxon>Pseudomonadota</taxon>
        <taxon>Gammaproteobacteria</taxon>
        <taxon>Lysobacterales</taxon>
        <taxon>Lysobacteraceae</taxon>
        <taxon>Xanthomonas</taxon>
    </lineage>
</organism>
<reference evidence="3 4" key="1">
    <citation type="submission" date="2022-08" db="EMBL/GenBank/DDBJ databases">
        <title>Whole genome sequencing-based tracing of a 2022 introduction and outbreak of Xanthomonas hortorum pv. pelargonii.</title>
        <authorList>
            <person name="Iruegas-Bocardo F."/>
            <person name="Weisberg A.K."/>
            <person name="Riutta E.R."/>
            <person name="Kilday K."/>
            <person name="Bonkowski J.C."/>
            <person name="Creswell T."/>
            <person name="Daughtrey M.L."/>
            <person name="Rane K."/>
            <person name="Grunwald N.J."/>
            <person name="Chang J.H."/>
            <person name="Putnam M.L."/>
        </authorList>
    </citation>
    <scope>NUCLEOTIDE SEQUENCE [LARGE SCALE GENOMIC DNA]</scope>
    <source>
        <strain evidence="3 4">22-323</strain>
    </source>
</reference>
<dbReference type="RefSeq" id="WP_316697105.1">
    <property type="nucleotide sequence ID" value="NZ_CP103836.1"/>
</dbReference>
<proteinExistence type="predicted"/>
<feature type="signal peptide" evidence="1">
    <location>
        <begin position="1"/>
        <end position="22"/>
    </location>
</feature>
<dbReference type="Pfam" id="PF18602">
    <property type="entry name" value="Rap1a"/>
    <property type="match status" value="1"/>
</dbReference>
<evidence type="ECO:0000259" key="2">
    <source>
        <dbReference type="Pfam" id="PF18602"/>
    </source>
</evidence>
<dbReference type="EMBL" id="CP103836">
    <property type="protein sequence ID" value="WOB50959.1"/>
    <property type="molecule type" value="Genomic_DNA"/>
</dbReference>
<feature type="domain" description="Rap1a immunity protein" evidence="2">
    <location>
        <begin position="30"/>
        <end position="128"/>
    </location>
</feature>
<evidence type="ECO:0000313" key="4">
    <source>
        <dbReference type="Proteomes" id="UP001302716"/>
    </source>
</evidence>
<feature type="chain" id="PRO_5043423140" description="Rap1a immunity protein domain-containing protein" evidence="1">
    <location>
        <begin position="23"/>
        <end position="142"/>
    </location>
</feature>
<evidence type="ECO:0000256" key="1">
    <source>
        <dbReference type="SAM" id="SignalP"/>
    </source>
</evidence>
<accession>A0AAU0BFK7</accession>
<dbReference type="InterPro" id="IPR041238">
    <property type="entry name" value="Rap1a"/>
</dbReference>
<name>A0AAU0BFK7_9XANT</name>